<proteinExistence type="predicted"/>
<name>A0A822XSB0_NELNU</name>
<keyword evidence="2" id="KW-1185">Reference proteome</keyword>
<evidence type="ECO:0000313" key="2">
    <source>
        <dbReference type="Proteomes" id="UP000607653"/>
    </source>
</evidence>
<comment type="caution">
    <text evidence="1">The sequence shown here is derived from an EMBL/GenBank/DDBJ whole genome shotgun (WGS) entry which is preliminary data.</text>
</comment>
<evidence type="ECO:0000313" key="1">
    <source>
        <dbReference type="EMBL" id="DAD22041.1"/>
    </source>
</evidence>
<reference evidence="1 2" key="1">
    <citation type="journal article" date="2020" name="Mol. Biol. Evol.">
        <title>Distinct Expression and Methylation Patterns for Genes with Different Fates following a Single Whole-Genome Duplication in Flowering Plants.</title>
        <authorList>
            <person name="Shi T."/>
            <person name="Rahmani R.S."/>
            <person name="Gugger P.F."/>
            <person name="Wang M."/>
            <person name="Li H."/>
            <person name="Zhang Y."/>
            <person name="Li Z."/>
            <person name="Wang Q."/>
            <person name="Van de Peer Y."/>
            <person name="Marchal K."/>
            <person name="Chen J."/>
        </authorList>
    </citation>
    <scope>NUCLEOTIDE SEQUENCE [LARGE SCALE GENOMIC DNA]</scope>
    <source>
        <tissue evidence="1">Leaf</tissue>
    </source>
</reference>
<dbReference type="Proteomes" id="UP000607653">
    <property type="component" value="Unassembled WGS sequence"/>
</dbReference>
<accession>A0A822XSB0</accession>
<protein>
    <submittedName>
        <fullName evidence="1">Uncharacterized protein</fullName>
    </submittedName>
</protein>
<gene>
    <name evidence="1" type="ORF">HUJ06_023504</name>
</gene>
<sequence length="66" mass="7266">MGEGESREREREHLILIHDFLSLLLSLKAGNVGISVWLNNASLSFLYHLAASSRMPCEGAYANSCS</sequence>
<dbReference type="EMBL" id="DUZY01000001">
    <property type="protein sequence ID" value="DAD22041.1"/>
    <property type="molecule type" value="Genomic_DNA"/>
</dbReference>
<organism evidence="1 2">
    <name type="scientific">Nelumbo nucifera</name>
    <name type="common">Sacred lotus</name>
    <dbReference type="NCBI Taxonomy" id="4432"/>
    <lineage>
        <taxon>Eukaryota</taxon>
        <taxon>Viridiplantae</taxon>
        <taxon>Streptophyta</taxon>
        <taxon>Embryophyta</taxon>
        <taxon>Tracheophyta</taxon>
        <taxon>Spermatophyta</taxon>
        <taxon>Magnoliopsida</taxon>
        <taxon>Proteales</taxon>
        <taxon>Nelumbonaceae</taxon>
        <taxon>Nelumbo</taxon>
    </lineage>
</organism>
<dbReference type="AlphaFoldDB" id="A0A822XSB0"/>